<dbReference type="InterPro" id="IPR025103">
    <property type="entry name" value="DUF4011"/>
</dbReference>
<evidence type="ECO:0000259" key="3">
    <source>
        <dbReference type="Pfam" id="PF13087"/>
    </source>
</evidence>
<feature type="domain" description="DNA2/NAM7 helicase helicase" evidence="2">
    <location>
        <begin position="939"/>
        <end position="979"/>
    </location>
</feature>
<dbReference type="Pfam" id="PF13087">
    <property type="entry name" value="AAA_12"/>
    <property type="match status" value="1"/>
</dbReference>
<gene>
    <name evidence="5" type="ORF">EZ437_17075</name>
</gene>
<dbReference type="Pfam" id="PF18741">
    <property type="entry name" value="MTES_1575"/>
    <property type="match status" value="1"/>
</dbReference>
<dbReference type="InterPro" id="IPR041679">
    <property type="entry name" value="DNA2/NAM7-like_C"/>
</dbReference>
<organism evidence="5 6">
    <name type="scientific">Pedobacter psychroterrae</name>
    <dbReference type="NCBI Taxonomy" id="2530453"/>
    <lineage>
        <taxon>Bacteria</taxon>
        <taxon>Pseudomonadati</taxon>
        <taxon>Bacteroidota</taxon>
        <taxon>Sphingobacteriia</taxon>
        <taxon>Sphingobacteriales</taxon>
        <taxon>Sphingobacteriaceae</taxon>
        <taxon>Pedobacter</taxon>
    </lineage>
</organism>
<accession>A0A4R0NHA6</accession>
<dbReference type="InterPro" id="IPR027417">
    <property type="entry name" value="P-loop_NTPase"/>
</dbReference>
<dbReference type="InterPro" id="IPR021754">
    <property type="entry name" value="DUF3320"/>
</dbReference>
<dbReference type="Pfam" id="PF13195">
    <property type="entry name" value="DUF4011"/>
    <property type="match status" value="1"/>
</dbReference>
<evidence type="ECO:0000259" key="2">
    <source>
        <dbReference type="Pfam" id="PF13086"/>
    </source>
</evidence>
<dbReference type="RefSeq" id="WP_131597286.1">
    <property type="nucleotide sequence ID" value="NZ_SJSL01000005.1"/>
</dbReference>
<evidence type="ECO:0000313" key="5">
    <source>
        <dbReference type="EMBL" id="TCC99951.1"/>
    </source>
</evidence>
<dbReference type="GO" id="GO:0004386">
    <property type="term" value="F:helicase activity"/>
    <property type="evidence" value="ECO:0007669"/>
    <property type="project" value="InterPro"/>
</dbReference>
<dbReference type="Proteomes" id="UP000293347">
    <property type="component" value="Unassembled WGS sequence"/>
</dbReference>
<feature type="domain" description="DNA2/NAM7 helicase helicase" evidence="2">
    <location>
        <begin position="293"/>
        <end position="356"/>
    </location>
</feature>
<dbReference type="InterPro" id="IPR047187">
    <property type="entry name" value="SF1_C_Upf1"/>
</dbReference>
<dbReference type="InterPro" id="IPR049468">
    <property type="entry name" value="Restrct_endonuc-II-like_dom"/>
</dbReference>
<feature type="domain" description="Restriction endonuclease type II-like" evidence="4">
    <location>
        <begin position="1240"/>
        <end position="1337"/>
    </location>
</feature>
<dbReference type="EMBL" id="SJSL01000005">
    <property type="protein sequence ID" value="TCC99951.1"/>
    <property type="molecule type" value="Genomic_DNA"/>
</dbReference>
<name>A0A4R0NHA6_9SPHI</name>
<evidence type="ECO:0000313" key="6">
    <source>
        <dbReference type="Proteomes" id="UP000293347"/>
    </source>
</evidence>
<dbReference type="Gene3D" id="3.40.50.300">
    <property type="entry name" value="P-loop containing nucleotide triphosphate hydrolases"/>
    <property type="match status" value="3"/>
</dbReference>
<dbReference type="FunFam" id="3.40.50.300:FF:002063">
    <property type="entry name" value="DNA helicase related protein"/>
    <property type="match status" value="1"/>
</dbReference>
<dbReference type="Pfam" id="PF11784">
    <property type="entry name" value="DUF3320"/>
    <property type="match status" value="1"/>
</dbReference>
<dbReference type="SUPFAM" id="SSF52540">
    <property type="entry name" value="P-loop containing nucleoside triphosphate hydrolases"/>
    <property type="match status" value="1"/>
</dbReference>
<evidence type="ECO:0000259" key="4">
    <source>
        <dbReference type="Pfam" id="PF18741"/>
    </source>
</evidence>
<dbReference type="InterPro" id="IPR041677">
    <property type="entry name" value="DNA2/NAM7_AAA_11"/>
</dbReference>
<reference evidence="5 6" key="1">
    <citation type="submission" date="2019-02" db="EMBL/GenBank/DDBJ databases">
        <title>Pedobacter sp. RP-1-14 sp. nov., isolated from Arctic soil.</title>
        <authorList>
            <person name="Dahal R.H."/>
        </authorList>
    </citation>
    <scope>NUCLEOTIDE SEQUENCE [LARGE SCALE GENOMIC DNA]</scope>
    <source>
        <strain evidence="5 6">RP-1-14</strain>
    </source>
</reference>
<evidence type="ECO:0000259" key="1">
    <source>
        <dbReference type="Pfam" id="PF11784"/>
    </source>
</evidence>
<comment type="caution">
    <text evidence="5">The sequence shown here is derived from an EMBL/GenBank/DDBJ whole genome shotgun (WGS) entry which is preliminary data.</text>
</comment>
<protein>
    <submittedName>
        <fullName evidence="5">DUF3320 domain-containing protein</fullName>
    </submittedName>
</protein>
<keyword evidence="6" id="KW-1185">Reference proteome</keyword>
<dbReference type="FunFam" id="3.40.960.10:FF:000002">
    <property type="entry name" value="DNA helicase related protein"/>
    <property type="match status" value="1"/>
</dbReference>
<dbReference type="PANTHER" id="PTHR10887">
    <property type="entry name" value="DNA2/NAM7 HELICASE FAMILY"/>
    <property type="match status" value="1"/>
</dbReference>
<dbReference type="CDD" id="cd18808">
    <property type="entry name" value="SF1_C_Upf1"/>
    <property type="match status" value="1"/>
</dbReference>
<dbReference type="Pfam" id="PF13086">
    <property type="entry name" value="AAA_11"/>
    <property type="match status" value="2"/>
</dbReference>
<feature type="domain" description="DUF3320" evidence="1">
    <location>
        <begin position="1389"/>
        <end position="1435"/>
    </location>
</feature>
<dbReference type="Gene3D" id="3.40.960.10">
    <property type="entry name" value="VSR Endonuclease"/>
    <property type="match status" value="1"/>
</dbReference>
<dbReference type="OrthoDB" id="9757917at2"/>
<dbReference type="PANTHER" id="PTHR10887:SF530">
    <property type="entry name" value="SUPERFAMILY I DNA HELICASES"/>
    <property type="match status" value="1"/>
</dbReference>
<feature type="domain" description="DNA2/NAM7 helicase-like C-terminal" evidence="3">
    <location>
        <begin position="1010"/>
        <end position="1195"/>
    </location>
</feature>
<proteinExistence type="predicted"/>
<sequence length="1554" mass="176647">MQETILPKLEASRKELLDLGMRNTLLNYKIPKGRGLHIVQEKSVSIYDILVRQNKAMTFLGRPGKEDDDILELPELTEEELQDAYNDTRLQTNETEQKLQTKILNTYYFAKTSIEEQGVNILYLALGMLNWYESGNTTEPRLAPLLLIPVSLERSSASERFRLRYTGSEVGANLSLQAKMMADFNITIPDIPDADDLDIEAYLNDIESRVQHMNLWKVDNDAMELGFFSFGKFMIYHDLDSSKWPNDSKPYDHPILMSLFGGGFKEAQPTATEEHNLDKETRAHELFQVVDADSSQVLAMLAVHEGRNMVIQGPPGTGKSQTITNIIANAVGQGKKVLFVAEKMAALEVVKRRLDSINLGEACLELHSHKANKRELHAELKRILDLGKPTLTHLQDELTELDAYRGKLNGYCNSINKEIGKSGISGQKVIGHLLQITDQYKDAKLLSLPIEDIETWDGDKMRRAKAMAELIEVRLKDIGVPSKLLFYGTKLTLFLPHENEKTIKIFDEALEATLALQKISTEAAEFFMLTFPLASSGFDSLLNFAKFAAESPDLREIAVKESSWTVNYEDIREMLETGEWLSALRNQYEDVFFPEAWEQNVLQLRQSLVAHGNKWYKFLISDYNRSVKQLASFSKTTLPNEVEAKIKYTDDILFAKRLSNTLSEHEALATKLFGSRWQKLKTRWKELEGILQYLKSLNRDIAAGEYPDTMLDYLNRGENPALAKAYVAKLTLAKEIHQNAVDVVIKKLELDTASQAPEKRLNELKFADQKDLLNTWKNRLSEIQHATAWNNLVEEAVKSGFKNLIDISLDWNEAGQLLKISLEKTWYEYLIKQAMTDRPPLRGFERTSHEETIEKFKRLDLLNLQFNRARVALKHYESVPKQEGGGQWSILRTEFNRKARHLPIRKLMQEAGLAIQTIKPVFMMSPMSIANFLPPGSIEFDLVIFDEASQVRPVEALGALLRGKQLIVVGDTKQLPPTSFFDKMNSETEDEDNITADIQSILGMCDGQGAPQRMLRWHYRSRHESLISLSNHEFYENKLVIFPSPGSKYQMGLAFHHLPNAVYDRGKTRTNPLEAEAVADAVILHALNNPKKSLGVVAFSTSQMQAIQNALEIRRRRSPEVETFFRSHTHEPFFVKNLENVQGDERDVIYISIGYGRVEDGKVPMSFGPLNNEGGERRLNVLITRAKYRCEVFTNITSDDINPTASTKFGIRALKSFLYFAEHGAFDTDQDFPIPLVRPFEDLIADQLQRGGYTIRKKVGSEGFYIDIAVVDTENPGRYLLGIDCDGDSYSQSKSARDRDRLRRQVLQGIGWKMHQVWSTAWYRNPEREFLRLLEAIEKAKEQTSLDDIVDDELQQELITVLRDRKEEVSELASIYERALLPAEVAFQELHLVPFGKLAEWILKVVSVEGPVHFEEMARRITDASGVSKIGSRIRYTLTAATDYAVKSGIVRMKGDFLWHPTMEVPIVRDRSALPSGSKKIGFISPDEMNLAIKKVVENSIAIQPDLAVPLIAKMFGFSRVTEDMKNEILTAIETSLARSIVEMDGEFLKLHTV</sequence>
<dbReference type="InterPro" id="IPR045055">
    <property type="entry name" value="DNA2/NAM7-like"/>
</dbReference>